<feature type="compositionally biased region" description="Polar residues" evidence="7">
    <location>
        <begin position="1416"/>
        <end position="1425"/>
    </location>
</feature>
<dbReference type="PANTHER" id="PTHR22050">
    <property type="entry name" value="RW1 PROTEIN HOMOLOG"/>
    <property type="match status" value="1"/>
</dbReference>
<dbReference type="InterPro" id="IPR039877">
    <property type="entry name" value="TMEM131-like"/>
</dbReference>
<feature type="domain" description="TMEM131 second Ig-like" evidence="10">
    <location>
        <begin position="179"/>
        <end position="268"/>
    </location>
</feature>
<evidence type="ECO:0000313" key="15">
    <source>
        <dbReference type="Proteomes" id="UP001168990"/>
    </source>
</evidence>
<feature type="domain" description="TMEM131L fifth Ig-like" evidence="13">
    <location>
        <begin position="998"/>
        <end position="1063"/>
    </location>
</feature>
<evidence type="ECO:0000256" key="5">
    <source>
        <dbReference type="ARBA" id="ARBA00022989"/>
    </source>
</evidence>
<feature type="compositionally biased region" description="Low complexity" evidence="7">
    <location>
        <begin position="1378"/>
        <end position="1388"/>
    </location>
</feature>
<evidence type="ECO:0008006" key="16">
    <source>
        <dbReference type="Google" id="ProtNLM"/>
    </source>
</evidence>
<proteinExistence type="inferred from homology"/>
<feature type="compositionally biased region" description="Low complexity" evidence="7">
    <location>
        <begin position="1322"/>
        <end position="1345"/>
    </location>
</feature>
<dbReference type="Pfam" id="PF24495">
    <property type="entry name" value="Ig_TMEM131_2"/>
    <property type="match status" value="1"/>
</dbReference>
<feature type="region of interest" description="Disordered" evidence="7">
    <location>
        <begin position="1155"/>
        <end position="1224"/>
    </location>
</feature>
<evidence type="ECO:0000259" key="13">
    <source>
        <dbReference type="Pfam" id="PF24501"/>
    </source>
</evidence>
<dbReference type="PANTHER" id="PTHR22050:SF0">
    <property type="entry name" value="TRANSMEMBRANE PROTEIN 131 HOMOLOG"/>
    <property type="match status" value="1"/>
</dbReference>
<keyword evidence="3" id="KW-0812">Transmembrane</keyword>
<dbReference type="Proteomes" id="UP001168990">
    <property type="component" value="Unassembled WGS sequence"/>
</dbReference>
<evidence type="ECO:0000313" key="14">
    <source>
        <dbReference type="EMBL" id="KAK0159079.1"/>
    </source>
</evidence>
<feature type="domain" description="Transmembrane protein 131-like N-terminal" evidence="9">
    <location>
        <begin position="80"/>
        <end position="162"/>
    </location>
</feature>
<evidence type="ECO:0000259" key="9">
    <source>
        <dbReference type="Pfam" id="PF12371"/>
    </source>
</evidence>
<comment type="subcellular location">
    <subcellularLocation>
        <location evidence="1">Membrane</location>
        <topology evidence="1">Single-pass type I membrane protein</topology>
    </subcellularLocation>
</comment>
<reference evidence="14" key="2">
    <citation type="submission" date="2023-03" db="EMBL/GenBank/DDBJ databases">
        <authorList>
            <person name="Inwood S.N."/>
            <person name="Skelly J.G."/>
            <person name="Guhlin J."/>
            <person name="Harrop T.W.R."/>
            <person name="Goldson S.G."/>
            <person name="Dearden P.K."/>
        </authorList>
    </citation>
    <scope>NUCLEOTIDE SEQUENCE</scope>
    <source>
        <strain evidence="14">Irish</strain>
        <tissue evidence="14">Whole body</tissue>
    </source>
</reference>
<feature type="domain" description="TMEM131L fourth Ig-like" evidence="12">
    <location>
        <begin position="810"/>
        <end position="946"/>
    </location>
</feature>
<feature type="compositionally biased region" description="Low complexity" evidence="7">
    <location>
        <begin position="1160"/>
        <end position="1186"/>
    </location>
</feature>
<feature type="region of interest" description="Disordered" evidence="7">
    <location>
        <begin position="1366"/>
        <end position="1519"/>
    </location>
</feature>
<protein>
    <recommendedName>
        <fullName evidence="16">Transmembrane protein 131</fullName>
    </recommendedName>
</protein>
<evidence type="ECO:0000256" key="4">
    <source>
        <dbReference type="ARBA" id="ARBA00022729"/>
    </source>
</evidence>
<reference evidence="14" key="1">
    <citation type="journal article" date="2023" name="bioRxiv">
        <title>Scaffold-level genome assemblies of two parasitoid biocontrol wasps reveal the parthenogenesis mechanism and an associated novel virus.</title>
        <authorList>
            <person name="Inwood S."/>
            <person name="Skelly J."/>
            <person name="Guhlin J."/>
            <person name="Harrop T."/>
            <person name="Goldson S."/>
            <person name="Dearden P."/>
        </authorList>
    </citation>
    <scope>NUCLEOTIDE SEQUENCE</scope>
    <source>
        <strain evidence="14">Irish</strain>
        <tissue evidence="14">Whole body</tissue>
    </source>
</reference>
<gene>
    <name evidence="14" type="ORF">PV328_010006</name>
</gene>
<keyword evidence="15" id="KW-1185">Reference proteome</keyword>
<dbReference type="InterPro" id="IPR055435">
    <property type="entry name" value="Ig_TMEM131L_3"/>
</dbReference>
<evidence type="ECO:0000259" key="10">
    <source>
        <dbReference type="Pfam" id="PF24495"/>
    </source>
</evidence>
<dbReference type="InterPro" id="IPR022113">
    <property type="entry name" value="TMEM131L_N"/>
</dbReference>
<name>A0AA39C7N3_9HYME</name>
<dbReference type="InterPro" id="IPR013783">
    <property type="entry name" value="Ig-like_fold"/>
</dbReference>
<evidence type="ECO:0000256" key="8">
    <source>
        <dbReference type="SAM" id="SignalP"/>
    </source>
</evidence>
<accession>A0AA39C7N3</accession>
<dbReference type="Pfam" id="PF12371">
    <property type="entry name" value="TMEM131_like_N"/>
    <property type="match status" value="1"/>
</dbReference>
<feature type="chain" id="PRO_5041224564" description="Transmembrane protein 131" evidence="8">
    <location>
        <begin position="22"/>
        <end position="1842"/>
    </location>
</feature>
<dbReference type="Pfam" id="PF24499">
    <property type="entry name" value="Ig_TMEM131L_4"/>
    <property type="match status" value="1"/>
</dbReference>
<feature type="signal peptide" evidence="8">
    <location>
        <begin position="1"/>
        <end position="21"/>
    </location>
</feature>
<feature type="compositionally biased region" description="Low complexity" evidence="7">
    <location>
        <begin position="1452"/>
        <end position="1488"/>
    </location>
</feature>
<evidence type="ECO:0000256" key="1">
    <source>
        <dbReference type="ARBA" id="ARBA00004479"/>
    </source>
</evidence>
<keyword evidence="5" id="KW-1133">Transmembrane helix</keyword>
<comment type="similarity">
    <text evidence="2">Belongs to the TMEM131 family.</text>
</comment>
<feature type="compositionally biased region" description="Basic and acidic residues" evidence="7">
    <location>
        <begin position="1187"/>
        <end position="1204"/>
    </location>
</feature>
<keyword evidence="6" id="KW-0472">Membrane</keyword>
<dbReference type="InterPro" id="IPR055436">
    <property type="entry name" value="Ig_TMEM131L_4"/>
</dbReference>
<dbReference type="InterPro" id="IPR055437">
    <property type="entry name" value="TMEM131L_Ig_5"/>
</dbReference>
<evidence type="ECO:0000259" key="11">
    <source>
        <dbReference type="Pfam" id="PF24498"/>
    </source>
</evidence>
<evidence type="ECO:0000259" key="12">
    <source>
        <dbReference type="Pfam" id="PF24499"/>
    </source>
</evidence>
<comment type="caution">
    <text evidence="14">The sequence shown here is derived from an EMBL/GenBank/DDBJ whole genome shotgun (WGS) entry which is preliminary data.</text>
</comment>
<feature type="compositionally biased region" description="Basic and acidic residues" evidence="7">
    <location>
        <begin position="1213"/>
        <end position="1223"/>
    </location>
</feature>
<dbReference type="EMBL" id="JAQQBS010001424">
    <property type="protein sequence ID" value="KAK0159079.1"/>
    <property type="molecule type" value="Genomic_DNA"/>
</dbReference>
<dbReference type="InterPro" id="IPR056311">
    <property type="entry name" value="TMEM131_Ig_2"/>
</dbReference>
<feature type="domain" description="TMEM131L third Ig-like" evidence="11">
    <location>
        <begin position="427"/>
        <end position="504"/>
    </location>
</feature>
<feature type="compositionally biased region" description="Basic and acidic residues" evidence="7">
    <location>
        <begin position="1391"/>
        <end position="1405"/>
    </location>
</feature>
<sequence>MIEPRVCCYLFLLTFLESALLIRPSFHGHNNAFVQDENDVQYLLDNIPISMHKDFSSSVRGAGDATMDEKNVQDSIPYIRFEPSILDFKERQLGVPHQETVTLFNKDNNKTIHLSSISGSTQHFHSSFFQDKVIPPLGNTTFNVVFLGREEGEIDSHLYIHTSDGTLKYQVKGASISSPYRLRPVVGVKLPLNASFTPLIYMHNPHPEAMQVIEVYSSGGEFQLELPSGEAEGPRELWEIPPYQTKPIIRLHFNAYMEKNHTAYVRFKVNNSAELMVVAVEVEVGSGAGLHWGGSSASINLGMGGSLQPSIHYPIALKNSAKKPVKVLNVISTPVSKALKIEFEPVVIQGDSDNLVTVGTMIYDWKTALDLQHFKGKLVVKGLGPGGSTQKLSIPWVAEVLQGGLEVNATVTHYCSPHSNQPRNFTVINRFKIPLAITNVSLANDAKALFNIKNFIPRILKPGQKANIFSLHLNNERKNDNIKLESSIFIYSNVSTTEVPLLSYDGKVRKIISGERDGDRGTMNFGTVSSGTENEAIFALENQNPVNIELHGWGVNMPGAVLELMGCQSGPTDHFNKGIRNITVCSHTGNQSIKPGYLAIFKIKVKTPMVEEDTIVGDVFVRTTYERLTVPVYMRVAHGRISLKKLTFTDCFPGSICMQQIKIHSTFARSMEVTFIAPVHKDTRVKYIPLEESSLPTISKGDNLIGNIRIDPSITCKQQCYLGLSINTTAGSQWLNTMNLPSHTRDSDLNLLNARYSKYVNSTGGHSAWDNITMRLDTTEVRGHNFYVNIKPYWPSIVQSANNLRNRSILNFSLTQVGNTSYRYIKIYNPSTRPLLIQLVMDWNYPQGSRLYHSLPMKFKPTCVDCPTTIDGEFKLVDDDSEREIFEKIWDVTTAIDSLPFNLNPGESKTIKLSYTPFTASSSSGLLYIRNNMTILEVIRLVGRGAHAQFKFGNRKPGSNTPLLFELAEKHLKDCERERMRKNPVPNLTVKRSFTARNTGELPIDIHGFYISGLLCEGYGFKILNCGPFKLNPNATKKIEIAFTPDFTLSKIERELLILTSLGTDSSDLHSQNGMIKLSMLTTVPAHTLENCATVLIRPTWEYAIQWAAISLSCISLMCILAVSFLEADRILRGALATMSRSNLVQPPLDLRQLATQQISSSSSSSPPLPTTTTTAGATTTTTTSTNREKANEERGNSKKREEPDWSLMNVKKGKEKDQKGLKIPDWSLEEERKFRMDMEAKNVISNKQDESIEIETTLQRKKKKILEHTEVDENDKKCIISTKSSPTSNRKGKKEEKIEDTDINLSNDFKEKRKSSTSQHNNNNNNNINNNNNNNNNSNSNNNNTYKKYDSHTATSITTINTTATSQKVQYSEEETSSTTTESSTQEDPIAYKDEVYSKLEKPPRKQTIVKKNKLQTSPVNNTADYKDNYEGDCDDDDSEKDRGDNPNRWKTNTSKSTTKNSSQQSSSSSSLSSSSSSLPLSSSKNNEGTYGKVSKIKNPPKKDKSSQKRKGIDKIFKSVNSEIKPEIKSVIRVSSPLPPPPPPPSRWGENRARFSDVVARNPESISPEFSTSKKSFIKREVQQNIPTHIKKTNQNINNVERQQTQEIFKPTVEYAAHSAIEFNASTNFCAIPDDRNASFVSDTLAMNIHRHNNHHSHSHLHNNQHNNQQASNSYFINTFEQPFERELVPYDDLPETDEPLVELESLEEDTRSPLWSDKSHMTNLLSNNMNNYNRLDTPKHVDKLNNLTDSLKDNWVSVETNWEPLYTRGAVGEERSGVWGVNTGGVWAAAPWGAPSPPTIQMPVIQSTEQDSQERSGFDPFRSLSTIWTPTTSWSTKREE</sequence>
<evidence type="ECO:0000256" key="6">
    <source>
        <dbReference type="ARBA" id="ARBA00023136"/>
    </source>
</evidence>
<keyword evidence="4 8" id="KW-0732">Signal</keyword>
<dbReference type="GO" id="GO:0016020">
    <property type="term" value="C:membrane"/>
    <property type="evidence" value="ECO:0007669"/>
    <property type="project" value="UniProtKB-SubCell"/>
</dbReference>
<dbReference type="Pfam" id="PF24498">
    <property type="entry name" value="Ig_TMEM131L_3"/>
    <property type="match status" value="1"/>
</dbReference>
<evidence type="ECO:0000256" key="7">
    <source>
        <dbReference type="SAM" id="MobiDB-lite"/>
    </source>
</evidence>
<dbReference type="Pfam" id="PF24501">
    <property type="entry name" value="Ig_TMEM131L_5"/>
    <property type="match status" value="1"/>
</dbReference>
<evidence type="ECO:0000256" key="3">
    <source>
        <dbReference type="ARBA" id="ARBA00022692"/>
    </source>
</evidence>
<feature type="region of interest" description="Disordered" evidence="7">
    <location>
        <begin position="1278"/>
        <end position="1350"/>
    </location>
</feature>
<organism evidence="14 15">
    <name type="scientific">Microctonus aethiopoides</name>
    <dbReference type="NCBI Taxonomy" id="144406"/>
    <lineage>
        <taxon>Eukaryota</taxon>
        <taxon>Metazoa</taxon>
        <taxon>Ecdysozoa</taxon>
        <taxon>Arthropoda</taxon>
        <taxon>Hexapoda</taxon>
        <taxon>Insecta</taxon>
        <taxon>Pterygota</taxon>
        <taxon>Neoptera</taxon>
        <taxon>Endopterygota</taxon>
        <taxon>Hymenoptera</taxon>
        <taxon>Apocrita</taxon>
        <taxon>Ichneumonoidea</taxon>
        <taxon>Braconidae</taxon>
        <taxon>Euphorinae</taxon>
        <taxon>Microctonus</taxon>
    </lineage>
</organism>
<dbReference type="Gene3D" id="2.60.40.10">
    <property type="entry name" value="Immunoglobulins"/>
    <property type="match status" value="2"/>
</dbReference>
<feature type="compositionally biased region" description="Basic and acidic residues" evidence="7">
    <location>
        <begin position="1502"/>
        <end position="1518"/>
    </location>
</feature>
<evidence type="ECO:0000256" key="2">
    <source>
        <dbReference type="ARBA" id="ARBA00006682"/>
    </source>
</evidence>